<gene>
    <name evidence="1" type="ORF">GCM10010124_06230</name>
</gene>
<dbReference type="AlphaFoldDB" id="A0A8J3BKX0"/>
<reference evidence="1" key="1">
    <citation type="journal article" date="2014" name="Int. J. Syst. Evol. Microbiol.">
        <title>Complete genome sequence of Corynebacterium casei LMG S-19264T (=DSM 44701T), isolated from a smear-ripened cheese.</title>
        <authorList>
            <consortium name="US DOE Joint Genome Institute (JGI-PGF)"/>
            <person name="Walter F."/>
            <person name="Albersmeier A."/>
            <person name="Kalinowski J."/>
            <person name="Ruckert C."/>
        </authorList>
    </citation>
    <scope>NUCLEOTIDE SEQUENCE</scope>
    <source>
        <strain evidence="1">JCM 3091</strain>
    </source>
</reference>
<name>A0A8J3BKX0_9ACTN</name>
<evidence type="ECO:0000313" key="2">
    <source>
        <dbReference type="Proteomes" id="UP000662200"/>
    </source>
</evidence>
<sequence>MAEVSFAVADAYLVTAAAAGHVRHVGDHAYSAGRYVDPISLSRQCLIEHAPPVLLADIGPLGAALRQAFPDTDTLVVRATADAVVDDRLQPLITYVRFAGPAGSGPAGPPGPPLPAGLALGQDTRDDDAVRGWLVTALAAGNRSRGRPVDEDRLAEAADAVLATPGRQSIVLRAGTAAIGHATMLCDQVDEVSGQAYVELFDSLVDDDAARRPGLAALVRACAAVAAERNLPLIGNVIHPSDSAGFDHSRRVLARLVATGWRPEYVYYECPWSAVGGRP</sequence>
<proteinExistence type="predicted"/>
<dbReference type="Proteomes" id="UP000662200">
    <property type="component" value="Unassembled WGS sequence"/>
</dbReference>
<protein>
    <submittedName>
        <fullName evidence="1">Uncharacterized protein</fullName>
    </submittedName>
</protein>
<reference evidence="1" key="2">
    <citation type="submission" date="2020-09" db="EMBL/GenBank/DDBJ databases">
        <authorList>
            <person name="Sun Q."/>
            <person name="Ohkuma M."/>
        </authorList>
    </citation>
    <scope>NUCLEOTIDE SEQUENCE</scope>
    <source>
        <strain evidence="1">JCM 3091</strain>
    </source>
</reference>
<accession>A0A8J3BKX0</accession>
<comment type="caution">
    <text evidence="1">The sequence shown here is derived from an EMBL/GenBank/DDBJ whole genome shotgun (WGS) entry which is preliminary data.</text>
</comment>
<dbReference type="EMBL" id="BMQC01000002">
    <property type="protein sequence ID" value="GGK16385.1"/>
    <property type="molecule type" value="Genomic_DNA"/>
</dbReference>
<keyword evidence="2" id="KW-1185">Reference proteome</keyword>
<evidence type="ECO:0000313" key="1">
    <source>
        <dbReference type="EMBL" id="GGK16385.1"/>
    </source>
</evidence>
<dbReference type="RefSeq" id="WP_189112649.1">
    <property type="nucleotide sequence ID" value="NZ_BMQC01000002.1"/>
</dbReference>
<organism evidence="1 2">
    <name type="scientific">Pilimelia terevasa</name>
    <dbReference type="NCBI Taxonomy" id="53372"/>
    <lineage>
        <taxon>Bacteria</taxon>
        <taxon>Bacillati</taxon>
        <taxon>Actinomycetota</taxon>
        <taxon>Actinomycetes</taxon>
        <taxon>Micromonosporales</taxon>
        <taxon>Micromonosporaceae</taxon>
        <taxon>Pilimelia</taxon>
    </lineage>
</organism>